<reference evidence="1" key="1">
    <citation type="submission" date="2019-11" db="EMBL/GenBank/DDBJ databases">
        <title>Bipolaris sorokiniana Genome sequencing.</title>
        <authorList>
            <person name="Wang H."/>
        </authorList>
    </citation>
    <scope>NUCLEOTIDE SEQUENCE</scope>
</reference>
<organism evidence="1 2">
    <name type="scientific">Cochliobolus sativus</name>
    <name type="common">Common root rot and spot blotch fungus</name>
    <name type="synonym">Bipolaris sorokiniana</name>
    <dbReference type="NCBI Taxonomy" id="45130"/>
    <lineage>
        <taxon>Eukaryota</taxon>
        <taxon>Fungi</taxon>
        <taxon>Dikarya</taxon>
        <taxon>Ascomycota</taxon>
        <taxon>Pezizomycotina</taxon>
        <taxon>Dothideomycetes</taxon>
        <taxon>Pleosporomycetidae</taxon>
        <taxon>Pleosporales</taxon>
        <taxon>Pleosporineae</taxon>
        <taxon>Pleosporaceae</taxon>
        <taxon>Bipolaris</taxon>
    </lineage>
</organism>
<sequence>MFCFNGQVFHYLSDSPDEPPHKGLWLLNEYVVDGEGSKKTDFTSESSNVYLRWKYYAKQSTMESNRDDAYNPRLWTILGFCPPQNPLPNSISHIVVPPLSATPRGK</sequence>
<name>A0A8H5Z7A4_COCSA</name>
<dbReference type="Proteomes" id="UP000624244">
    <property type="component" value="Unassembled WGS sequence"/>
</dbReference>
<gene>
    <name evidence="1" type="ORF">GGP41_010175</name>
</gene>
<dbReference type="AlphaFoldDB" id="A0A8H5Z7A4"/>
<evidence type="ECO:0000313" key="2">
    <source>
        <dbReference type="Proteomes" id="UP000624244"/>
    </source>
</evidence>
<accession>A0A8H5Z7A4</accession>
<dbReference type="EMBL" id="WNKQ01000030">
    <property type="protein sequence ID" value="KAF5844122.1"/>
    <property type="molecule type" value="Genomic_DNA"/>
</dbReference>
<proteinExistence type="predicted"/>
<protein>
    <submittedName>
        <fullName evidence="1">Uncharacterized protein</fullName>
    </submittedName>
</protein>
<comment type="caution">
    <text evidence="1">The sequence shown here is derived from an EMBL/GenBank/DDBJ whole genome shotgun (WGS) entry which is preliminary data.</text>
</comment>
<evidence type="ECO:0000313" key="1">
    <source>
        <dbReference type="EMBL" id="KAF5844122.1"/>
    </source>
</evidence>